<dbReference type="OrthoDB" id="7429203at2"/>
<dbReference type="PROSITE" id="PS51257">
    <property type="entry name" value="PROKAR_LIPOPROTEIN"/>
    <property type="match status" value="1"/>
</dbReference>
<keyword evidence="2" id="KW-0732">Signal</keyword>
<keyword evidence="4" id="KW-1185">Reference proteome</keyword>
<organism evidence="3 4">
    <name type="scientific">Flavisphingopyxis soli</name>
    <dbReference type="NCBI Taxonomy" id="2601267"/>
    <lineage>
        <taxon>Bacteria</taxon>
        <taxon>Pseudomonadati</taxon>
        <taxon>Pseudomonadota</taxon>
        <taxon>Alphaproteobacteria</taxon>
        <taxon>Sphingomonadales</taxon>
        <taxon>Sphingopyxidaceae</taxon>
        <taxon>Flavisphingopyxis</taxon>
    </lineage>
</organism>
<dbReference type="Proteomes" id="UP000321129">
    <property type="component" value="Unassembled WGS sequence"/>
</dbReference>
<feature type="region of interest" description="Disordered" evidence="1">
    <location>
        <begin position="45"/>
        <end position="79"/>
    </location>
</feature>
<protein>
    <recommendedName>
        <fullName evidence="5">DUF4398 domain-containing protein</fullName>
    </recommendedName>
</protein>
<name>A0A5C6U4L2_9SPHN</name>
<accession>A0A5C6U4L2</accession>
<evidence type="ECO:0000313" key="3">
    <source>
        <dbReference type="EMBL" id="TXC67769.1"/>
    </source>
</evidence>
<feature type="chain" id="PRO_5022953671" description="DUF4398 domain-containing protein" evidence="2">
    <location>
        <begin position="21"/>
        <end position="79"/>
    </location>
</feature>
<evidence type="ECO:0008006" key="5">
    <source>
        <dbReference type="Google" id="ProtNLM"/>
    </source>
</evidence>
<sequence>MTARLRLVTILLPVVLSACGANDNDPGPGGVTVGEAKALDEAAEMLEKRGRSPADANAEQAERLRQAQAQNGSDVHAPE</sequence>
<reference evidence="3 4" key="1">
    <citation type="submission" date="2019-08" db="EMBL/GenBank/DDBJ databases">
        <title>Sphingorhabdus soil sp. nov., isolated from arctic soil.</title>
        <authorList>
            <person name="Liu Y."/>
        </authorList>
    </citation>
    <scope>NUCLEOTIDE SEQUENCE [LARGE SCALE GENOMIC DNA]</scope>
    <source>
        <strain evidence="3 4">D-2Q-5-6</strain>
    </source>
</reference>
<comment type="caution">
    <text evidence="3">The sequence shown here is derived from an EMBL/GenBank/DDBJ whole genome shotgun (WGS) entry which is preliminary data.</text>
</comment>
<evidence type="ECO:0000256" key="2">
    <source>
        <dbReference type="SAM" id="SignalP"/>
    </source>
</evidence>
<dbReference type="RefSeq" id="WP_147123729.1">
    <property type="nucleotide sequence ID" value="NZ_VOPY01000004.1"/>
</dbReference>
<feature type="signal peptide" evidence="2">
    <location>
        <begin position="1"/>
        <end position="20"/>
    </location>
</feature>
<evidence type="ECO:0000256" key="1">
    <source>
        <dbReference type="SAM" id="MobiDB-lite"/>
    </source>
</evidence>
<gene>
    <name evidence="3" type="ORF">FSZ31_12400</name>
</gene>
<evidence type="ECO:0000313" key="4">
    <source>
        <dbReference type="Proteomes" id="UP000321129"/>
    </source>
</evidence>
<dbReference type="AlphaFoldDB" id="A0A5C6U4L2"/>
<proteinExistence type="predicted"/>
<dbReference type="EMBL" id="VOPY01000004">
    <property type="protein sequence ID" value="TXC67769.1"/>
    <property type="molecule type" value="Genomic_DNA"/>
</dbReference>